<reference evidence="4" key="1">
    <citation type="submission" date="2022-05" db="EMBL/GenBank/DDBJ databases">
        <title>Jatrophihabitans sp. SB3-54 whole genome sequence.</title>
        <authorList>
            <person name="Suh M.K."/>
            <person name="Eom M.K."/>
            <person name="Kim J.S."/>
            <person name="Kim H.S."/>
            <person name="Do H.E."/>
            <person name="Shin Y.K."/>
            <person name="Lee J.-S."/>
        </authorList>
    </citation>
    <scope>NUCLEOTIDE SEQUENCE</scope>
    <source>
        <strain evidence="4">SB3-54</strain>
    </source>
</reference>
<dbReference type="EMBL" id="CP097463">
    <property type="protein sequence ID" value="WAX55991.1"/>
    <property type="molecule type" value="Genomic_DNA"/>
</dbReference>
<evidence type="ECO:0000256" key="1">
    <source>
        <dbReference type="PROSITE-ProRule" id="PRU00285"/>
    </source>
</evidence>
<protein>
    <submittedName>
        <fullName evidence="4">Hsp20/alpha crystallin family protein</fullName>
    </submittedName>
</protein>
<dbReference type="SUPFAM" id="SSF49764">
    <property type="entry name" value="HSP20-like chaperones"/>
    <property type="match status" value="1"/>
</dbReference>
<evidence type="ECO:0000313" key="4">
    <source>
        <dbReference type="EMBL" id="WAX55991.1"/>
    </source>
</evidence>
<dbReference type="InterPro" id="IPR008978">
    <property type="entry name" value="HSP20-like_chaperone"/>
</dbReference>
<evidence type="ECO:0000313" key="5">
    <source>
        <dbReference type="Proteomes" id="UP001164693"/>
    </source>
</evidence>
<dbReference type="Pfam" id="PF00011">
    <property type="entry name" value="HSP20"/>
    <property type="match status" value="1"/>
</dbReference>
<accession>A0ABY7JTU9</accession>
<dbReference type="RefSeq" id="WP_269442516.1">
    <property type="nucleotide sequence ID" value="NZ_CP097463.1"/>
</dbReference>
<evidence type="ECO:0000259" key="3">
    <source>
        <dbReference type="PROSITE" id="PS01031"/>
    </source>
</evidence>
<feature type="domain" description="SHSP" evidence="3">
    <location>
        <begin position="44"/>
        <end position="160"/>
    </location>
</feature>
<gene>
    <name evidence="4" type="ORF">M6B22_15800</name>
</gene>
<comment type="similarity">
    <text evidence="1 2">Belongs to the small heat shock protein (HSP20) family.</text>
</comment>
<sequence length="160" mass="18152">MSVTKRESRTSWPATGLAWPEERVDRAFRDMFRDLFAGRPLGERFAEGGLNPIHLEEFVDNGTCVIRAELPGIDPDKDVEITVADGVLQLHAHREERKEDKRPDGYRSEFHYGSFRRTVGLPKGVREEDVKATYKDGILEVRVPLGELTPAPTRIAIEHS</sequence>
<dbReference type="PROSITE" id="PS01031">
    <property type="entry name" value="SHSP"/>
    <property type="match status" value="1"/>
</dbReference>
<dbReference type="PANTHER" id="PTHR11527">
    <property type="entry name" value="HEAT-SHOCK PROTEIN 20 FAMILY MEMBER"/>
    <property type="match status" value="1"/>
</dbReference>
<dbReference type="InterPro" id="IPR031107">
    <property type="entry name" value="Small_HSP"/>
</dbReference>
<keyword evidence="5" id="KW-1185">Reference proteome</keyword>
<evidence type="ECO:0000256" key="2">
    <source>
        <dbReference type="RuleBase" id="RU003616"/>
    </source>
</evidence>
<proteinExistence type="inferred from homology"/>
<dbReference type="Gene3D" id="2.60.40.790">
    <property type="match status" value="1"/>
</dbReference>
<dbReference type="CDD" id="cd06464">
    <property type="entry name" value="ACD_sHsps-like"/>
    <property type="match status" value="1"/>
</dbReference>
<dbReference type="InterPro" id="IPR002068">
    <property type="entry name" value="A-crystallin/Hsp20_dom"/>
</dbReference>
<name>A0ABY7JTU9_9ACTN</name>
<organism evidence="4 5">
    <name type="scientific">Jatrophihabitans cynanchi</name>
    <dbReference type="NCBI Taxonomy" id="2944128"/>
    <lineage>
        <taxon>Bacteria</taxon>
        <taxon>Bacillati</taxon>
        <taxon>Actinomycetota</taxon>
        <taxon>Actinomycetes</taxon>
        <taxon>Jatrophihabitantales</taxon>
        <taxon>Jatrophihabitantaceae</taxon>
        <taxon>Jatrophihabitans</taxon>
    </lineage>
</organism>
<dbReference type="Proteomes" id="UP001164693">
    <property type="component" value="Chromosome"/>
</dbReference>